<dbReference type="InterPro" id="IPR013785">
    <property type="entry name" value="Aldolase_TIM"/>
</dbReference>
<keyword evidence="1" id="KW-0479">Metal-binding</keyword>
<dbReference type="OrthoDB" id="1645589at2"/>
<dbReference type="EMBL" id="CP001826">
    <property type="protein sequence ID" value="ACZ42908.1"/>
    <property type="molecule type" value="Genomic_DNA"/>
</dbReference>
<gene>
    <name evidence="3" type="ordered locus">Tter_2004</name>
</gene>
<dbReference type="GO" id="GO:0046872">
    <property type="term" value="F:metal ion binding"/>
    <property type="evidence" value="ECO:0007669"/>
    <property type="project" value="UniProtKB-KW"/>
</dbReference>
<dbReference type="STRING" id="525904.Tter_2004"/>
<dbReference type="Proteomes" id="UP000000323">
    <property type="component" value="Chromosome 2"/>
</dbReference>
<evidence type="ECO:0000256" key="1">
    <source>
        <dbReference type="ARBA" id="ARBA00022723"/>
    </source>
</evidence>
<dbReference type="AlphaFoldDB" id="D1CGN7"/>
<evidence type="ECO:0000256" key="2">
    <source>
        <dbReference type="ARBA" id="ARBA00023235"/>
    </source>
</evidence>
<dbReference type="eggNOG" id="COG0036">
    <property type="taxonomic scope" value="Bacteria"/>
</dbReference>
<dbReference type="CDD" id="cd00429">
    <property type="entry name" value="RPE"/>
    <property type="match status" value="1"/>
</dbReference>
<proteinExistence type="predicted"/>
<dbReference type="Pfam" id="PF00834">
    <property type="entry name" value="Ribul_P_3_epim"/>
    <property type="match status" value="1"/>
</dbReference>
<keyword evidence="2 3" id="KW-0413">Isomerase</keyword>
<dbReference type="EC" id="5.1.3.1" evidence="3"/>
<dbReference type="InterPro" id="IPR000056">
    <property type="entry name" value="Ribul_P_3_epim-like"/>
</dbReference>
<evidence type="ECO:0000313" key="4">
    <source>
        <dbReference type="Proteomes" id="UP000000323"/>
    </source>
</evidence>
<dbReference type="GO" id="GO:0004750">
    <property type="term" value="F:D-ribulose-phosphate 3-epimerase activity"/>
    <property type="evidence" value="ECO:0007669"/>
    <property type="project" value="UniProtKB-EC"/>
</dbReference>
<dbReference type="Gene3D" id="3.20.20.70">
    <property type="entry name" value="Aldolase class I"/>
    <property type="match status" value="1"/>
</dbReference>
<dbReference type="GO" id="GO:0005975">
    <property type="term" value="P:carbohydrate metabolic process"/>
    <property type="evidence" value="ECO:0007669"/>
    <property type="project" value="InterPro"/>
</dbReference>
<dbReference type="HOGENOM" id="CLU_054856_2_1_0"/>
<accession>D1CGN7</accession>
<keyword evidence="4" id="KW-1185">Reference proteome</keyword>
<protein>
    <submittedName>
        <fullName evidence="3">Ribulose-phosphate 3-epimerase</fullName>
        <ecNumber evidence="3">5.1.3.1</ecNumber>
    </submittedName>
</protein>
<dbReference type="InterPro" id="IPR011060">
    <property type="entry name" value="RibuloseP-bd_barrel"/>
</dbReference>
<sequence length="229" mass="24550">MTSGVRLGAALFNADHSRLGEELARVEAAGLDFVHLDVFDGRLVPDLGFPPRTIEHLRPLTRLPFEVHLAAEEPLRFLPVLRDAGVDLLLLHVESVRLLYEAVFSVRDAGLRVGLVFGLGTPLELLPPVAGMLDAVLLLARVTGEGTRGASFNPMVIPRVRRARELIDQAEAGVDLQVAGGVRREHVRDLVAAGATSLALGGGIYRVPDMGAEVRAIRRTLAGEAVDVG</sequence>
<dbReference type="RefSeq" id="WP_012875939.1">
    <property type="nucleotide sequence ID" value="NC_013526.1"/>
</dbReference>
<name>D1CGN7_THET1</name>
<dbReference type="SUPFAM" id="SSF51366">
    <property type="entry name" value="Ribulose-phoshate binding barrel"/>
    <property type="match status" value="1"/>
</dbReference>
<evidence type="ECO:0000313" key="3">
    <source>
        <dbReference type="EMBL" id="ACZ42908.1"/>
    </source>
</evidence>
<reference evidence="4" key="1">
    <citation type="journal article" date="2010" name="Stand. Genomic Sci.">
        <title>Complete genome sequence of 'Thermobaculum terrenum' type strain (YNP1).</title>
        <authorList>
            <person name="Kiss H."/>
            <person name="Cleland D."/>
            <person name="Lapidus A."/>
            <person name="Lucas S."/>
            <person name="Glavina Del Rio T."/>
            <person name="Nolan M."/>
            <person name="Tice H."/>
            <person name="Han C."/>
            <person name="Goodwin L."/>
            <person name="Pitluck S."/>
            <person name="Liolios K."/>
            <person name="Ivanova N."/>
            <person name="Mavromatis K."/>
            <person name="Ovchinnikova G."/>
            <person name="Pati A."/>
            <person name="Chen A."/>
            <person name="Palaniappan K."/>
            <person name="Land M."/>
            <person name="Hauser L."/>
            <person name="Chang Y."/>
            <person name="Jeffries C."/>
            <person name="Lu M."/>
            <person name="Brettin T."/>
            <person name="Detter J."/>
            <person name="Goker M."/>
            <person name="Tindall B."/>
            <person name="Beck B."/>
            <person name="McDermott T."/>
            <person name="Woyke T."/>
            <person name="Bristow J."/>
            <person name="Eisen J."/>
            <person name="Markowitz V."/>
            <person name="Hugenholtz P."/>
            <person name="Kyrpides N."/>
            <person name="Klenk H."/>
            <person name="Cheng J."/>
        </authorList>
    </citation>
    <scope>NUCLEOTIDE SEQUENCE [LARGE SCALE GENOMIC DNA]</scope>
    <source>
        <strain evidence="4">ATCC BAA-798 / YNP1</strain>
    </source>
</reference>
<dbReference type="KEGG" id="ttr:Tter_2004"/>
<dbReference type="PANTHER" id="PTHR11749">
    <property type="entry name" value="RIBULOSE-5-PHOSPHATE-3-EPIMERASE"/>
    <property type="match status" value="1"/>
</dbReference>
<organism evidence="3 4">
    <name type="scientific">Thermobaculum terrenum (strain ATCC BAA-798 / CCMEE 7001 / YNP1)</name>
    <dbReference type="NCBI Taxonomy" id="525904"/>
    <lineage>
        <taxon>Bacteria</taxon>
        <taxon>Bacillati</taxon>
        <taxon>Chloroflexota</taxon>
        <taxon>Chloroflexia</taxon>
        <taxon>Candidatus Thermobaculales</taxon>
        <taxon>Candidatus Thermobaculaceae</taxon>
        <taxon>Thermobaculum</taxon>
    </lineage>
</organism>